<dbReference type="KEGG" id="ftj:FTUN_7079"/>
<accession>A0A6M5YZA7</accession>
<reference evidence="2" key="1">
    <citation type="submission" date="2020-05" db="EMBL/GenBank/DDBJ databases">
        <title>Frigoriglobus tundricola gen. nov., sp. nov., a psychrotolerant cellulolytic planctomycete of the family Gemmataceae with two divergent copies of 16S rRNA gene.</title>
        <authorList>
            <person name="Kulichevskaya I.S."/>
            <person name="Ivanova A.A."/>
            <person name="Naumoff D.G."/>
            <person name="Beletsky A.V."/>
            <person name="Rijpstra W.I.C."/>
            <person name="Sinninghe Damste J.S."/>
            <person name="Mardanov A.V."/>
            <person name="Ravin N.V."/>
            <person name="Dedysh S.N."/>
        </authorList>
    </citation>
    <scope>NUCLEOTIDE SEQUENCE [LARGE SCALE GENOMIC DNA]</scope>
    <source>
        <strain evidence="2">PL17</strain>
    </source>
</reference>
<dbReference type="Proteomes" id="UP000503447">
    <property type="component" value="Chromosome"/>
</dbReference>
<name>A0A6M5YZA7_9BACT</name>
<dbReference type="EMBL" id="CP053452">
    <property type="protein sequence ID" value="QJW99467.1"/>
    <property type="molecule type" value="Genomic_DNA"/>
</dbReference>
<keyword evidence="2" id="KW-1185">Reference proteome</keyword>
<proteinExistence type="predicted"/>
<gene>
    <name evidence="1" type="ORF">FTUN_7079</name>
</gene>
<evidence type="ECO:0000313" key="2">
    <source>
        <dbReference type="Proteomes" id="UP000503447"/>
    </source>
</evidence>
<sequence>MTKAIAPALRALLEGLIDYAGTFPPAALPCGAAASNYTTYRAGDHAWALRWLVVSAADVDRLPSEFDGSLSVLADTDCPRAAALETKRVVTAPRPVYCEVPVTALPEVKAAGCFAKVRTGGVKPDAVPSVNEVAAFIRACADRQLPFKATAGLHHPVRAEHPLTYEADAPRAVMHGFLNVFLAAAFAWNGDRDIVPILAERDPTAFRFNDKAHWRDRSLETAEVRDARTNFAHAFGSCSFEEPLRDLEALGLL</sequence>
<dbReference type="RefSeq" id="WP_171474428.1">
    <property type="nucleotide sequence ID" value="NZ_CP053452.2"/>
</dbReference>
<organism evidence="1 2">
    <name type="scientific">Frigoriglobus tundricola</name>
    <dbReference type="NCBI Taxonomy" id="2774151"/>
    <lineage>
        <taxon>Bacteria</taxon>
        <taxon>Pseudomonadati</taxon>
        <taxon>Planctomycetota</taxon>
        <taxon>Planctomycetia</taxon>
        <taxon>Gemmatales</taxon>
        <taxon>Gemmataceae</taxon>
        <taxon>Frigoriglobus</taxon>
    </lineage>
</organism>
<evidence type="ECO:0000313" key="1">
    <source>
        <dbReference type="EMBL" id="QJW99467.1"/>
    </source>
</evidence>
<dbReference type="AlphaFoldDB" id="A0A6M5YZA7"/>
<protein>
    <submittedName>
        <fullName evidence="1">Uncharacterized protein</fullName>
    </submittedName>
</protein>